<organism evidence="3 4">
    <name type="scientific">Zingiber officinale</name>
    <name type="common">Ginger</name>
    <name type="synonym">Amomum zingiber</name>
    <dbReference type="NCBI Taxonomy" id="94328"/>
    <lineage>
        <taxon>Eukaryota</taxon>
        <taxon>Viridiplantae</taxon>
        <taxon>Streptophyta</taxon>
        <taxon>Embryophyta</taxon>
        <taxon>Tracheophyta</taxon>
        <taxon>Spermatophyta</taxon>
        <taxon>Magnoliopsida</taxon>
        <taxon>Liliopsida</taxon>
        <taxon>Zingiberales</taxon>
        <taxon>Zingiberaceae</taxon>
        <taxon>Zingiber</taxon>
    </lineage>
</organism>
<comment type="caution">
    <text evidence="3">The sequence shown here is derived from an EMBL/GenBank/DDBJ whole genome shotgun (WGS) entry which is preliminary data.</text>
</comment>
<keyword evidence="4" id="KW-1185">Reference proteome</keyword>
<feature type="compositionally biased region" description="Low complexity" evidence="1">
    <location>
        <begin position="75"/>
        <end position="86"/>
    </location>
</feature>
<name>A0A8J5FHV1_ZINOF</name>
<sequence>MSSWQPKQRTTTATATNLGYLTVSRQSPPTATSPHPLCRACNTGCCQPSPHDSFHVLDSRSPSTAVSHRRRAKTTSESKPSLLTSPLSKLRSPARIVAMLVAASPPSSAERKLLRTNIAAGSKSVFDAFKLDCFDGMNFTRWKDKLFFLLAELGVAYLLLHNLPTIPTPTNKDTDEIKAT</sequence>
<gene>
    <name evidence="3" type="ORF">ZIOFF_056226</name>
</gene>
<reference evidence="3 4" key="1">
    <citation type="submission" date="2020-08" db="EMBL/GenBank/DDBJ databases">
        <title>Plant Genome Project.</title>
        <authorList>
            <person name="Zhang R.-G."/>
        </authorList>
    </citation>
    <scope>NUCLEOTIDE SEQUENCE [LARGE SCALE GENOMIC DNA]</scope>
    <source>
        <tissue evidence="3">Rhizome</tissue>
    </source>
</reference>
<proteinExistence type="predicted"/>
<evidence type="ECO:0000256" key="1">
    <source>
        <dbReference type="SAM" id="MobiDB-lite"/>
    </source>
</evidence>
<feature type="transmembrane region" description="Helical" evidence="2">
    <location>
        <begin position="146"/>
        <end position="163"/>
    </location>
</feature>
<dbReference type="EMBL" id="JACMSC010000015">
    <property type="protein sequence ID" value="KAG6487636.1"/>
    <property type="molecule type" value="Genomic_DNA"/>
</dbReference>
<protein>
    <submittedName>
        <fullName evidence="3">Uncharacterized protein</fullName>
    </submittedName>
</protein>
<keyword evidence="2" id="KW-1133">Transmembrane helix</keyword>
<evidence type="ECO:0000313" key="3">
    <source>
        <dbReference type="EMBL" id="KAG6487636.1"/>
    </source>
</evidence>
<dbReference type="Proteomes" id="UP000734854">
    <property type="component" value="Unassembled WGS sequence"/>
</dbReference>
<evidence type="ECO:0000256" key="2">
    <source>
        <dbReference type="SAM" id="Phobius"/>
    </source>
</evidence>
<keyword evidence="2" id="KW-0812">Transmembrane</keyword>
<feature type="region of interest" description="Disordered" evidence="1">
    <location>
        <begin position="57"/>
        <end position="86"/>
    </location>
</feature>
<accession>A0A8J5FHV1</accession>
<keyword evidence="2" id="KW-0472">Membrane</keyword>
<evidence type="ECO:0000313" key="4">
    <source>
        <dbReference type="Proteomes" id="UP000734854"/>
    </source>
</evidence>
<dbReference type="AlphaFoldDB" id="A0A8J5FHV1"/>